<dbReference type="Proteomes" id="UP000188388">
    <property type="component" value="Unassembled WGS sequence"/>
</dbReference>
<proteinExistence type="predicted"/>
<evidence type="ECO:0000313" key="3">
    <source>
        <dbReference type="Proteomes" id="UP000188388"/>
    </source>
</evidence>
<protein>
    <submittedName>
        <fullName evidence="2">Uncharacterized protein</fullName>
    </submittedName>
</protein>
<reference evidence="3" key="1">
    <citation type="submission" date="2017-01" db="EMBL/GenBank/DDBJ databases">
        <authorList>
            <person name="Brunel B."/>
        </authorList>
    </citation>
    <scope>NUCLEOTIDE SEQUENCE [LARGE SCALE GENOMIC DNA]</scope>
</reference>
<name>A0A1R3V1X3_9HYPH</name>
<dbReference type="EMBL" id="FTPD01000006">
    <property type="protein sequence ID" value="SIT53902.1"/>
    <property type="molecule type" value="Genomic_DNA"/>
</dbReference>
<dbReference type="AlphaFoldDB" id="A0A1R3V1X3"/>
<evidence type="ECO:0000313" key="2">
    <source>
        <dbReference type="EMBL" id="SIT53902.1"/>
    </source>
</evidence>
<keyword evidence="3" id="KW-1185">Reference proteome</keyword>
<evidence type="ECO:0000256" key="1">
    <source>
        <dbReference type="SAM" id="MobiDB-lite"/>
    </source>
</evidence>
<gene>
    <name evidence="2" type="ORF">BQ8794_140047</name>
</gene>
<feature type="region of interest" description="Disordered" evidence="1">
    <location>
        <begin position="48"/>
        <end position="67"/>
    </location>
</feature>
<accession>A0A1R3V1X3</accession>
<organism evidence="2 3">
    <name type="scientific">Mesorhizobium prunaredense</name>
    <dbReference type="NCBI Taxonomy" id="1631249"/>
    <lineage>
        <taxon>Bacteria</taxon>
        <taxon>Pseudomonadati</taxon>
        <taxon>Pseudomonadota</taxon>
        <taxon>Alphaproteobacteria</taxon>
        <taxon>Hyphomicrobiales</taxon>
        <taxon>Phyllobacteriaceae</taxon>
        <taxon>Mesorhizobium</taxon>
    </lineage>
</organism>
<sequence length="67" mass="7451">MYTPQRPQTTRHGHTTLLGRFAHDARPWDLVAPIADLRLESIVANGIERKGDEPGNPSGSRRVASFE</sequence>